<feature type="domain" description="GBD/FH3" evidence="4">
    <location>
        <begin position="22"/>
        <end position="416"/>
    </location>
</feature>
<evidence type="ECO:0000259" key="4">
    <source>
        <dbReference type="PROSITE" id="PS51232"/>
    </source>
</evidence>
<dbReference type="InterPro" id="IPR015425">
    <property type="entry name" value="FH2_Formin"/>
</dbReference>
<feature type="domain" description="FH2" evidence="5">
    <location>
        <begin position="516"/>
        <end position="907"/>
    </location>
</feature>
<feature type="region of interest" description="Disordered" evidence="3">
    <location>
        <begin position="1"/>
        <end position="24"/>
    </location>
</feature>
<evidence type="ECO:0000256" key="2">
    <source>
        <dbReference type="SAM" id="Coils"/>
    </source>
</evidence>
<dbReference type="InterPro" id="IPR043592">
    <property type="entry name" value="FMNL_animal"/>
</dbReference>
<keyword evidence="2" id="KW-0175">Coiled coil</keyword>
<dbReference type="GO" id="GO:0030866">
    <property type="term" value="P:cortical actin cytoskeleton organization"/>
    <property type="evidence" value="ECO:0007669"/>
    <property type="project" value="TreeGrafter"/>
</dbReference>
<dbReference type="Pfam" id="PF06371">
    <property type="entry name" value="Drf_GBD"/>
    <property type="match status" value="1"/>
</dbReference>
<proteinExistence type="evidence at transcript level"/>
<organism evidence="6">
    <name type="scientific">Halisarca dujardinii</name>
    <name type="common">Dujardin's slime sponge</name>
    <dbReference type="NCBI Taxonomy" id="2583056"/>
    <lineage>
        <taxon>Eukaryota</taxon>
        <taxon>Metazoa</taxon>
        <taxon>Porifera</taxon>
        <taxon>Demospongiae</taxon>
        <taxon>Verongimorpha</taxon>
        <taxon>Chondrillida</taxon>
        <taxon>Halisarcidae</taxon>
        <taxon>Halisarca</taxon>
    </lineage>
</organism>
<feature type="region of interest" description="Disordered" evidence="3">
    <location>
        <begin position="569"/>
        <end position="588"/>
    </location>
</feature>
<dbReference type="Pfam" id="PF02181">
    <property type="entry name" value="FH2"/>
    <property type="match status" value="1"/>
</dbReference>
<feature type="compositionally biased region" description="Pro residues" evidence="3">
    <location>
        <begin position="474"/>
        <end position="499"/>
    </location>
</feature>
<dbReference type="InterPro" id="IPR010473">
    <property type="entry name" value="GTPase-bd"/>
</dbReference>
<dbReference type="InterPro" id="IPR014768">
    <property type="entry name" value="GBD/FH3_dom"/>
</dbReference>
<feature type="region of interest" description="Disordered" evidence="3">
    <location>
        <begin position="443"/>
        <end position="504"/>
    </location>
</feature>
<dbReference type="SUPFAM" id="SSF101447">
    <property type="entry name" value="Formin homology 2 domain (FH2 domain)"/>
    <property type="match status" value="1"/>
</dbReference>
<dbReference type="PROSITE" id="PS51232">
    <property type="entry name" value="GBD_FH3"/>
    <property type="match status" value="1"/>
</dbReference>
<dbReference type="SUPFAM" id="SSF48371">
    <property type="entry name" value="ARM repeat"/>
    <property type="match status" value="1"/>
</dbReference>
<dbReference type="SMART" id="SM00498">
    <property type="entry name" value="FH2"/>
    <property type="match status" value="1"/>
</dbReference>
<dbReference type="Gene3D" id="1.25.10.10">
    <property type="entry name" value="Leucine-rich Repeat Variant"/>
    <property type="match status" value="1"/>
</dbReference>
<dbReference type="GO" id="GO:0005829">
    <property type="term" value="C:cytosol"/>
    <property type="evidence" value="ECO:0007669"/>
    <property type="project" value="TreeGrafter"/>
</dbReference>
<dbReference type="AlphaFoldDB" id="A0A9F1U424"/>
<dbReference type="PANTHER" id="PTHR45857:SF4">
    <property type="entry name" value="FORMIN-LIKE PROTEIN"/>
    <property type="match status" value="1"/>
</dbReference>
<dbReference type="InterPro" id="IPR042201">
    <property type="entry name" value="FH2_Formin_sf"/>
</dbReference>
<protein>
    <submittedName>
        <fullName evidence="6">Formin-like 2</fullName>
    </submittedName>
</protein>
<name>A0A9F1U424_HALDU</name>
<dbReference type="EMBL" id="ON454895">
    <property type="protein sequence ID" value="WAW84860.1"/>
    <property type="molecule type" value="mRNA"/>
</dbReference>
<dbReference type="GO" id="GO:0008360">
    <property type="term" value="P:regulation of cell shape"/>
    <property type="evidence" value="ECO:0007669"/>
    <property type="project" value="TreeGrafter"/>
</dbReference>
<evidence type="ECO:0000259" key="5">
    <source>
        <dbReference type="PROSITE" id="PS51444"/>
    </source>
</evidence>
<dbReference type="GO" id="GO:0016477">
    <property type="term" value="P:cell migration"/>
    <property type="evidence" value="ECO:0007669"/>
    <property type="project" value="TreeGrafter"/>
</dbReference>
<dbReference type="GO" id="GO:0051015">
    <property type="term" value="F:actin filament binding"/>
    <property type="evidence" value="ECO:0007669"/>
    <property type="project" value="TreeGrafter"/>
</dbReference>
<comment type="similarity">
    <text evidence="1">Belongs to the formin homology family.</text>
</comment>
<dbReference type="Gene3D" id="1.20.58.2220">
    <property type="entry name" value="Formin, FH2 domain"/>
    <property type="match status" value="1"/>
</dbReference>
<accession>A0A9F1U424</accession>
<dbReference type="SMART" id="SM01139">
    <property type="entry name" value="Drf_FH3"/>
    <property type="match status" value="1"/>
</dbReference>
<dbReference type="GO" id="GO:0031267">
    <property type="term" value="F:small GTPase binding"/>
    <property type="evidence" value="ECO:0007669"/>
    <property type="project" value="InterPro"/>
</dbReference>
<dbReference type="Pfam" id="PF06367">
    <property type="entry name" value="Drf_FH3"/>
    <property type="match status" value="1"/>
</dbReference>
<dbReference type="InterPro" id="IPR010472">
    <property type="entry name" value="FH3_dom"/>
</dbReference>
<dbReference type="PANTHER" id="PTHR45857">
    <property type="entry name" value="FORMIN-LIKE PROTEIN"/>
    <property type="match status" value="1"/>
</dbReference>
<dbReference type="InterPro" id="IPR011989">
    <property type="entry name" value="ARM-like"/>
</dbReference>
<dbReference type="PROSITE" id="PS51444">
    <property type="entry name" value="FH2"/>
    <property type="match status" value="1"/>
</dbReference>
<dbReference type="SMART" id="SM01140">
    <property type="entry name" value="Drf_GBD"/>
    <property type="match status" value="1"/>
</dbReference>
<evidence type="ECO:0000256" key="3">
    <source>
        <dbReference type="SAM" id="MobiDB-lite"/>
    </source>
</evidence>
<evidence type="ECO:0000256" key="1">
    <source>
        <dbReference type="ARBA" id="ARBA00023449"/>
    </source>
</evidence>
<reference evidence="6" key="1">
    <citation type="submission" date="2022-05" db="EMBL/GenBank/DDBJ databases">
        <authorList>
            <person name="Mikhailov K."/>
            <person name="Kravchuk O."/>
            <person name="Lyupina Y."/>
            <person name="Adameyko K."/>
        </authorList>
    </citation>
    <scope>NUCLEOTIDE SEQUENCE</scope>
</reference>
<feature type="coiled-coil region" evidence="2">
    <location>
        <begin position="299"/>
        <end position="367"/>
    </location>
</feature>
<dbReference type="InterPro" id="IPR016024">
    <property type="entry name" value="ARM-type_fold"/>
</dbReference>
<evidence type="ECO:0000313" key="6">
    <source>
        <dbReference type="EMBL" id="WAW84860.1"/>
    </source>
</evidence>
<sequence>MGNNPSQEGGGGTETRVPVEEEPMPLKDEVDKRFEELVKTMELSADRKMVLMNLPVDKKWKMILSEIEHRPTNVSPSQYLTKMKQITDCGSDHKRARRKSRDPEFVKSMHGLATSLRTNGLPWVELFLAEETKGLEVLVHFMQYRYQVESEYSQQKHQEVRIGDSAKSDLHICVTCMRALMNTSCGFRAVTEHENAILSLSQAMFFGTMRTVITVLELLAAVCLVRGGHEKIMKAVDSFKVQQRETHRFEKLVQVFKESGMDSAEFAIACMNFINVVVHTTEDLNYRVYLQHEFSLLGIDDFLEELEARSREIPDLKKQIKAYQENYFNVAILLDDSASKGEIVRKVRILEHQLREMQNAHKRTEYQSIKKIADVEKKLYQLKKYIKNLHETIPGIDLPTPPSAEPSRPTSAEIPNWVAKDLNIKIRPMVLVPADRLSGGEFTLQLPGEGTLPTVPPSKVDEYPTPIPESSAPIPAPPPPPPTMPPPPPTPGAPPPPPGLGYSFPGHMHLVSTLPEKVRYETKNKLIGMNWNALPPLKVQGTVFGELNEQKAMEKVKSKMDAFEELFKTKSQDKPGPAPESKPTVRKVPKEQILETNRLRNIAIAFRRMKKSVEDIRKATDLVDPEVLSADEVDILTTMVLKEDEMKKFEKHLEAKKSLKGLSEEEKFVYELGKISRLSSKLKVLRYMGTFDEDVQIISDQCDVLVAASSSLYECQGLRQLFEVILLLGNYMNSSRRAPAYGFKIHALDVLLNTRSADRKTSLIHYIVGLMKESYPEYEHFTDEILYLKKAGLISLEQLSTDVRAVSDVFQVSRDELLNNQENATLREFVFAAEDKVKQLKETIKLAEETFHRAVKFFGEEPKSAQPNAFFSEFDRLIKAYQKAQLEIEVQRKKDVAKAAAKPATRPGEVAVATIRIEEEESVKVLNEVGEGTIDQLITGMKAGVFKAKVRKDTKDETDYGSLFFSTPEMSFADFANDETIMPSDAYSQGRPWLM</sequence>